<dbReference type="PANTHER" id="PTHR43097:SF4">
    <property type="entry name" value="GLUTAMINE--TRNA LIGASE"/>
    <property type="match status" value="1"/>
</dbReference>
<dbReference type="Pfam" id="PF20974">
    <property type="entry name" value="tRNA-synt_1c_C2"/>
    <property type="match status" value="1"/>
</dbReference>
<dbReference type="InterPro" id="IPR020058">
    <property type="entry name" value="Glu/Gln-tRNA-synth_Ib_cat-dom"/>
</dbReference>
<evidence type="ECO:0000256" key="5">
    <source>
        <dbReference type="ARBA" id="ARBA00022840"/>
    </source>
</evidence>
<name>A0A2J6RCQ4_HYAVF</name>
<dbReference type="AlphaFoldDB" id="A0A2J6RCQ4"/>
<feature type="compositionally biased region" description="Polar residues" evidence="10">
    <location>
        <begin position="1"/>
        <end position="11"/>
    </location>
</feature>
<dbReference type="Pfam" id="PF00749">
    <property type="entry name" value="tRNA-synt_1c"/>
    <property type="match status" value="1"/>
</dbReference>
<organism evidence="14 15">
    <name type="scientific">Hyaloscypha variabilis (strain UAMH 11265 / GT02V1 / F)</name>
    <name type="common">Meliniomyces variabilis</name>
    <dbReference type="NCBI Taxonomy" id="1149755"/>
    <lineage>
        <taxon>Eukaryota</taxon>
        <taxon>Fungi</taxon>
        <taxon>Dikarya</taxon>
        <taxon>Ascomycota</taxon>
        <taxon>Pezizomycotina</taxon>
        <taxon>Leotiomycetes</taxon>
        <taxon>Helotiales</taxon>
        <taxon>Hyaloscyphaceae</taxon>
        <taxon>Hyaloscypha</taxon>
        <taxon>Hyaloscypha variabilis</taxon>
    </lineage>
</organism>
<evidence type="ECO:0000256" key="2">
    <source>
        <dbReference type="ARBA" id="ARBA00012836"/>
    </source>
</evidence>
<evidence type="ECO:0000313" key="14">
    <source>
        <dbReference type="EMBL" id="PMD36297.1"/>
    </source>
</evidence>
<reference evidence="14 15" key="1">
    <citation type="submission" date="2016-04" db="EMBL/GenBank/DDBJ databases">
        <title>A degradative enzymes factory behind the ericoid mycorrhizal symbiosis.</title>
        <authorList>
            <consortium name="DOE Joint Genome Institute"/>
            <person name="Martino E."/>
            <person name="Morin E."/>
            <person name="Grelet G."/>
            <person name="Kuo A."/>
            <person name="Kohler A."/>
            <person name="Daghino S."/>
            <person name="Barry K."/>
            <person name="Choi C."/>
            <person name="Cichocki N."/>
            <person name="Clum A."/>
            <person name="Copeland A."/>
            <person name="Hainaut M."/>
            <person name="Haridas S."/>
            <person name="Labutti K."/>
            <person name="Lindquist E."/>
            <person name="Lipzen A."/>
            <person name="Khouja H.-R."/>
            <person name="Murat C."/>
            <person name="Ohm R."/>
            <person name="Olson A."/>
            <person name="Spatafora J."/>
            <person name="Veneault-Fourrey C."/>
            <person name="Henrissat B."/>
            <person name="Grigoriev I."/>
            <person name="Martin F."/>
            <person name="Perotto S."/>
        </authorList>
    </citation>
    <scope>NUCLEOTIDE SEQUENCE [LARGE SCALE GENOMIC DNA]</scope>
    <source>
        <strain evidence="14 15">F</strain>
    </source>
</reference>
<evidence type="ECO:0000256" key="3">
    <source>
        <dbReference type="ARBA" id="ARBA00022598"/>
    </source>
</evidence>
<evidence type="ECO:0000256" key="8">
    <source>
        <dbReference type="ARBA" id="ARBA00048270"/>
    </source>
</evidence>
<dbReference type="InterPro" id="IPR050132">
    <property type="entry name" value="Gln/Glu-tRNA_Ligase"/>
</dbReference>
<evidence type="ECO:0000256" key="10">
    <source>
        <dbReference type="SAM" id="MobiDB-lite"/>
    </source>
</evidence>
<dbReference type="InterPro" id="IPR004514">
    <property type="entry name" value="Gln-tRNA-synth"/>
</dbReference>
<dbReference type="NCBIfam" id="TIGR00440">
    <property type="entry name" value="glnS"/>
    <property type="match status" value="1"/>
</dbReference>
<dbReference type="PROSITE" id="PS00178">
    <property type="entry name" value="AA_TRNA_LIGASE_I"/>
    <property type="match status" value="1"/>
</dbReference>
<dbReference type="InterPro" id="IPR011035">
    <property type="entry name" value="Ribosomal_bL25/Gln-tRNA_synth"/>
</dbReference>
<feature type="domain" description="Glutamyl/glutaminyl-tRNA synthetase class Ib catalytic" evidence="11">
    <location>
        <begin position="92"/>
        <end position="403"/>
    </location>
</feature>
<evidence type="ECO:0000259" key="13">
    <source>
        <dbReference type="Pfam" id="PF20974"/>
    </source>
</evidence>
<comment type="catalytic activity">
    <reaction evidence="8">
        <text>tRNA(Gln) + L-glutamine + ATP = L-glutaminyl-tRNA(Gln) + AMP + diphosphate</text>
        <dbReference type="Rhea" id="RHEA:20121"/>
        <dbReference type="Rhea" id="RHEA-COMP:9662"/>
        <dbReference type="Rhea" id="RHEA-COMP:9681"/>
        <dbReference type="ChEBI" id="CHEBI:30616"/>
        <dbReference type="ChEBI" id="CHEBI:33019"/>
        <dbReference type="ChEBI" id="CHEBI:58359"/>
        <dbReference type="ChEBI" id="CHEBI:78442"/>
        <dbReference type="ChEBI" id="CHEBI:78521"/>
        <dbReference type="ChEBI" id="CHEBI:456215"/>
        <dbReference type="EC" id="6.1.1.18"/>
    </reaction>
</comment>
<dbReference type="InterPro" id="IPR001412">
    <property type="entry name" value="aa-tRNA-synth_I_CS"/>
</dbReference>
<feature type="domain" description="Glutamyl/glutaminyl-tRNA synthetase class Ib anti-codon binding" evidence="12">
    <location>
        <begin position="407"/>
        <end position="503"/>
    </location>
</feature>
<dbReference type="PRINTS" id="PR00987">
    <property type="entry name" value="TRNASYNTHGLU"/>
</dbReference>
<feature type="region of interest" description="Disordered" evidence="10">
    <location>
        <begin position="1"/>
        <end position="66"/>
    </location>
</feature>
<dbReference type="GO" id="GO:0005829">
    <property type="term" value="C:cytosol"/>
    <property type="evidence" value="ECO:0007669"/>
    <property type="project" value="TreeGrafter"/>
</dbReference>
<dbReference type="GO" id="GO:0004819">
    <property type="term" value="F:glutamine-tRNA ligase activity"/>
    <property type="evidence" value="ECO:0007669"/>
    <property type="project" value="UniProtKB-EC"/>
</dbReference>
<keyword evidence="5 9" id="KW-0067">ATP-binding</keyword>
<evidence type="ECO:0000259" key="12">
    <source>
        <dbReference type="Pfam" id="PF03950"/>
    </source>
</evidence>
<dbReference type="SUPFAM" id="SSF50715">
    <property type="entry name" value="Ribosomal protein L25-like"/>
    <property type="match status" value="1"/>
</dbReference>
<dbReference type="GO" id="GO:0005524">
    <property type="term" value="F:ATP binding"/>
    <property type="evidence" value="ECO:0007669"/>
    <property type="project" value="UniProtKB-KW"/>
</dbReference>
<keyword evidence="7 9" id="KW-0030">Aminoacyl-tRNA synthetase</keyword>
<evidence type="ECO:0000256" key="6">
    <source>
        <dbReference type="ARBA" id="ARBA00022917"/>
    </source>
</evidence>
<dbReference type="FunFam" id="2.40.240.10:FF:000015">
    <property type="entry name" value="Glutaminyl-tRNA synthetase"/>
    <property type="match status" value="1"/>
</dbReference>
<dbReference type="GO" id="GO:0006425">
    <property type="term" value="P:glutaminyl-tRNA aminoacylation"/>
    <property type="evidence" value="ECO:0007669"/>
    <property type="project" value="InterPro"/>
</dbReference>
<accession>A0A2J6RCQ4</accession>
<dbReference type="PANTHER" id="PTHR43097">
    <property type="entry name" value="GLUTAMINE-TRNA LIGASE"/>
    <property type="match status" value="1"/>
</dbReference>
<dbReference type="OrthoDB" id="10250478at2759"/>
<protein>
    <recommendedName>
        <fullName evidence="2">glutamine--tRNA ligase</fullName>
        <ecNumber evidence="2">6.1.1.18</ecNumber>
    </recommendedName>
</protein>
<dbReference type="InterPro" id="IPR020056">
    <property type="entry name" value="Rbsml_bL25/Gln-tRNA_synth_N"/>
</dbReference>
<gene>
    <name evidence="14" type="ORF">L207DRAFT_516002</name>
</gene>
<feature type="domain" description="tRNA synthetases class I (E and Q) anti-codon binding" evidence="13">
    <location>
        <begin position="513"/>
        <end position="569"/>
    </location>
</feature>
<dbReference type="InterPro" id="IPR049437">
    <property type="entry name" value="tRNA-synt_1c_C2"/>
</dbReference>
<feature type="compositionally biased region" description="Low complexity" evidence="10">
    <location>
        <begin position="40"/>
        <end position="54"/>
    </location>
</feature>
<dbReference type="EC" id="6.1.1.18" evidence="2"/>
<evidence type="ECO:0000256" key="7">
    <source>
        <dbReference type="ARBA" id="ARBA00023146"/>
    </source>
</evidence>
<evidence type="ECO:0000313" key="15">
    <source>
        <dbReference type="Proteomes" id="UP000235786"/>
    </source>
</evidence>
<dbReference type="Proteomes" id="UP000235786">
    <property type="component" value="Unassembled WGS sequence"/>
</dbReference>
<comment type="similarity">
    <text evidence="1 9">Belongs to the class-I aminoacyl-tRNA synthetase family.</text>
</comment>
<dbReference type="FunFam" id="3.40.50.620:FF:000183">
    <property type="entry name" value="Glutaminyl-tRNA synthetase"/>
    <property type="match status" value="1"/>
</dbReference>
<proteinExistence type="inferred from homology"/>
<keyword evidence="15" id="KW-1185">Reference proteome</keyword>
<dbReference type="Gene3D" id="3.40.50.620">
    <property type="entry name" value="HUPs"/>
    <property type="match status" value="1"/>
</dbReference>
<dbReference type="InterPro" id="IPR020059">
    <property type="entry name" value="Glu/Gln-tRNA-synth_Ib_codon-bd"/>
</dbReference>
<dbReference type="Gene3D" id="2.40.240.10">
    <property type="entry name" value="Ribosomal Protein L25, Chain P"/>
    <property type="match status" value="2"/>
</dbReference>
<dbReference type="SUPFAM" id="SSF52374">
    <property type="entry name" value="Nucleotidylyl transferase"/>
    <property type="match status" value="1"/>
</dbReference>
<keyword evidence="4 9" id="KW-0547">Nucleotide-binding</keyword>
<evidence type="ECO:0000256" key="1">
    <source>
        <dbReference type="ARBA" id="ARBA00005594"/>
    </source>
</evidence>
<keyword evidence="3 9" id="KW-0436">Ligase</keyword>
<evidence type="ECO:0000256" key="9">
    <source>
        <dbReference type="RuleBase" id="RU363037"/>
    </source>
</evidence>
<sequence length="626" mass="71061">MADTLAESTAKLQLDEETGEMVSKGELKKRLAKRAKKAATAKAKAEAPASSTTPKTLKAAQKHEEPKAVEPVNMFAQGWLDEVYKERPLKPVTTRFPPEPNGYLHIGHAKAIAINFGFAKYHGGECYLRFDDTNPEAEEEKYFVAIKEIIDWLGFKPKAVTYSSDNFDKLYQKAEELIEKGKAYVCHCSAEELKAQRGEVNGVPGGPRFRCKHAEQTVEKNLEEFRAMRDGKYKPKEAFLRMKQNIEDGNPQMWDLPAYRVLDAEHHRTGPKWKIYPTYDFTHCLCDSFEKITHSLCTTEFIQSRVSYEWLNKTLEVYEPMQREYGRLSITGTVLSKRKIAKLVSEGYVRGWDDPRLFTLIGIKRRGVPPGAILEFVNELGVTTAPTNIQLARLDQTVRRYLERTVPRLMLVLDPLPVVIEDAEELELELPFSPKIPAMGSHKVKFTKTVYIERSDFREVDSKEYFRLAPGKSVGLLQVPYPIKAVSFKKDGDKVTEVRAVYDKEGKKPKTYIHWVAEGSKQVEVRLHNALFKSEKPDNAEGGFLNDINPTSEEIFPHAMIESGFEEVKRRAPWPEAAGESELGKGGPESVRFQAMRVAYMAMDSDSTDEKIVLNRIVSLKEDAGK</sequence>
<evidence type="ECO:0000256" key="4">
    <source>
        <dbReference type="ARBA" id="ARBA00022741"/>
    </source>
</evidence>
<evidence type="ECO:0000259" key="11">
    <source>
        <dbReference type="Pfam" id="PF00749"/>
    </source>
</evidence>
<dbReference type="FunFam" id="2.40.240.10:FF:000007">
    <property type="entry name" value="Glutamine--tRNA ligase"/>
    <property type="match status" value="1"/>
</dbReference>
<keyword evidence="6 9" id="KW-0648">Protein biosynthesis</keyword>
<dbReference type="InterPro" id="IPR000924">
    <property type="entry name" value="Glu/Gln-tRNA-synth"/>
</dbReference>
<dbReference type="InterPro" id="IPR014729">
    <property type="entry name" value="Rossmann-like_a/b/a_fold"/>
</dbReference>
<dbReference type="STRING" id="1149755.A0A2J6RCQ4"/>
<dbReference type="EMBL" id="KZ613951">
    <property type="protein sequence ID" value="PMD36297.1"/>
    <property type="molecule type" value="Genomic_DNA"/>
</dbReference>
<dbReference type="Pfam" id="PF03950">
    <property type="entry name" value="tRNA-synt_1c_C"/>
    <property type="match status" value="1"/>
</dbReference>
<feature type="compositionally biased region" description="Basic residues" evidence="10">
    <location>
        <begin position="30"/>
        <end position="39"/>
    </location>
</feature>